<dbReference type="InterPro" id="IPR036282">
    <property type="entry name" value="Glutathione-S-Trfase_C_sf"/>
</dbReference>
<dbReference type="RefSeq" id="WP_198164888.1">
    <property type="nucleotide sequence ID" value="NZ_CP013729.1"/>
</dbReference>
<dbReference type="Pfam" id="PF13409">
    <property type="entry name" value="GST_N_2"/>
    <property type="match status" value="1"/>
</dbReference>
<dbReference type="CDD" id="cd03194">
    <property type="entry name" value="GST_C_3"/>
    <property type="match status" value="1"/>
</dbReference>
<dbReference type="GO" id="GO:0016034">
    <property type="term" value="F:maleylacetoacetate isomerase activity"/>
    <property type="evidence" value="ECO:0007669"/>
    <property type="project" value="TreeGrafter"/>
</dbReference>
<dbReference type="InterPro" id="IPR036249">
    <property type="entry name" value="Thioredoxin-like_sf"/>
</dbReference>
<dbReference type="SFLD" id="SFLDS00019">
    <property type="entry name" value="Glutathione_Transferase_(cytos"/>
    <property type="match status" value="1"/>
</dbReference>
<dbReference type="Proteomes" id="UP000060699">
    <property type="component" value="Chromosome"/>
</dbReference>
<dbReference type="PATRIC" id="fig|76731.3.peg.656"/>
<dbReference type="InterPro" id="IPR040079">
    <property type="entry name" value="Glutathione_S-Trfase"/>
</dbReference>
<reference evidence="1 2" key="1">
    <citation type="submission" date="2015-12" db="EMBL/GenBank/DDBJ databases">
        <title>Complete genome of Roseateles depolymerans KCTC 42856.</title>
        <authorList>
            <person name="Kim K.M."/>
        </authorList>
    </citation>
    <scope>NUCLEOTIDE SEQUENCE [LARGE SCALE GENOMIC DNA]</scope>
    <source>
        <strain evidence="1 2">KCTC 42856</strain>
    </source>
</reference>
<dbReference type="GO" id="GO:0006749">
    <property type="term" value="P:glutathione metabolic process"/>
    <property type="evidence" value="ECO:0007669"/>
    <property type="project" value="TreeGrafter"/>
</dbReference>
<dbReference type="PANTHER" id="PTHR42673:SF4">
    <property type="entry name" value="MALEYLACETOACETATE ISOMERASE"/>
    <property type="match status" value="1"/>
</dbReference>
<dbReference type="Gene3D" id="1.20.1050.10">
    <property type="match status" value="1"/>
</dbReference>
<sequence>MSLTLLIGNKNYSSWSMRPWVLMKAMEIPFEERALRFDFTPDSAFYKEVRAVAPTGKVPVLVEDGLAVWDSLAIVEYLAERFPDRGVWPTDRARRARARTVCAEMHSGFGALRSHCPMNIDADLQTVGPQLLAREPALRADLERIGQLWTDTLQACGGPFLFGTFSAADAFFAPVVMRVTRYGLPLPPLAQAYAQRLEATPAVQDWVAAALAEKDFLDFEEPYRDVSGPVPVLKPVI</sequence>
<dbReference type="GO" id="GO:0006559">
    <property type="term" value="P:L-phenylalanine catabolic process"/>
    <property type="evidence" value="ECO:0007669"/>
    <property type="project" value="TreeGrafter"/>
</dbReference>
<name>A0A0U3CV11_9BURK</name>
<protein>
    <submittedName>
        <fullName evidence="1">Putative GSH-dependent dehydroascorbate reductase</fullName>
    </submittedName>
</protein>
<evidence type="ECO:0000313" key="2">
    <source>
        <dbReference type="Proteomes" id="UP000060699"/>
    </source>
</evidence>
<evidence type="ECO:0000313" key="1">
    <source>
        <dbReference type="EMBL" id="ALV05142.1"/>
    </source>
</evidence>
<dbReference type="AlphaFoldDB" id="A0A0U3CV11"/>
<organism evidence="1 2">
    <name type="scientific">Roseateles depolymerans</name>
    <dbReference type="NCBI Taxonomy" id="76731"/>
    <lineage>
        <taxon>Bacteria</taxon>
        <taxon>Pseudomonadati</taxon>
        <taxon>Pseudomonadota</taxon>
        <taxon>Betaproteobacteria</taxon>
        <taxon>Burkholderiales</taxon>
        <taxon>Sphaerotilaceae</taxon>
        <taxon>Roseateles</taxon>
    </lineage>
</organism>
<dbReference type="Gene3D" id="3.40.30.10">
    <property type="entry name" value="Glutaredoxin"/>
    <property type="match status" value="1"/>
</dbReference>
<keyword evidence="2" id="KW-1185">Reference proteome</keyword>
<dbReference type="SFLD" id="SFLDG00358">
    <property type="entry name" value="Main_(cytGST)"/>
    <property type="match status" value="1"/>
</dbReference>
<dbReference type="GO" id="GO:0004364">
    <property type="term" value="F:glutathione transferase activity"/>
    <property type="evidence" value="ECO:0007669"/>
    <property type="project" value="TreeGrafter"/>
</dbReference>
<dbReference type="Pfam" id="PF13410">
    <property type="entry name" value="GST_C_2"/>
    <property type="match status" value="1"/>
</dbReference>
<dbReference type="CDD" id="cd03043">
    <property type="entry name" value="GST_N_1"/>
    <property type="match status" value="1"/>
</dbReference>
<gene>
    <name evidence="1" type="ORF">RD2015_645</name>
</gene>
<dbReference type="InterPro" id="IPR004045">
    <property type="entry name" value="Glutathione_S-Trfase_N"/>
</dbReference>
<proteinExistence type="predicted"/>
<dbReference type="KEGG" id="rdp:RD2015_645"/>
<dbReference type="STRING" id="76731.RD2015_645"/>
<dbReference type="SUPFAM" id="SSF47616">
    <property type="entry name" value="GST C-terminal domain-like"/>
    <property type="match status" value="1"/>
</dbReference>
<dbReference type="PANTHER" id="PTHR42673">
    <property type="entry name" value="MALEYLACETOACETATE ISOMERASE"/>
    <property type="match status" value="1"/>
</dbReference>
<dbReference type="SUPFAM" id="SSF52833">
    <property type="entry name" value="Thioredoxin-like"/>
    <property type="match status" value="1"/>
</dbReference>
<dbReference type="PROSITE" id="PS50404">
    <property type="entry name" value="GST_NTER"/>
    <property type="match status" value="1"/>
</dbReference>
<dbReference type="EMBL" id="CP013729">
    <property type="protein sequence ID" value="ALV05142.1"/>
    <property type="molecule type" value="Genomic_DNA"/>
</dbReference>
<accession>A0A0U3CV11</accession>